<evidence type="ECO:0000313" key="4">
    <source>
        <dbReference type="Proteomes" id="UP000245523"/>
    </source>
</evidence>
<feature type="transmembrane region" description="Helical" evidence="1">
    <location>
        <begin position="71"/>
        <end position="91"/>
    </location>
</feature>
<dbReference type="CDD" id="cd01948">
    <property type="entry name" value="EAL"/>
    <property type="match status" value="1"/>
</dbReference>
<dbReference type="Pfam" id="PF00563">
    <property type="entry name" value="EAL"/>
    <property type="match status" value="1"/>
</dbReference>
<accession>A0ABX5LP12</accession>
<dbReference type="Gene3D" id="3.20.20.450">
    <property type="entry name" value="EAL domain"/>
    <property type="match status" value="1"/>
</dbReference>
<proteinExistence type="predicted"/>
<feature type="transmembrane region" description="Helical" evidence="1">
    <location>
        <begin position="142"/>
        <end position="161"/>
    </location>
</feature>
<gene>
    <name evidence="3" type="ORF">B0H50_11411</name>
</gene>
<feature type="transmembrane region" description="Helical" evidence="1">
    <location>
        <begin position="6"/>
        <end position="25"/>
    </location>
</feature>
<feature type="transmembrane region" description="Helical" evidence="1">
    <location>
        <begin position="37"/>
        <end position="59"/>
    </location>
</feature>
<dbReference type="InterPro" id="IPR050706">
    <property type="entry name" value="Cyclic-di-GMP_PDE-like"/>
</dbReference>
<sequence>MFNIKIQCCALILLVVLHLLFRPYRKLNTLPNRVFQVTYYIILAGLIADILSVFLITYQDRLPKILVEVEAKTYLISLELTALLGLLYLISSVTSKMEKIRKWIRINFGVAAFFVILIYVLPIHLVGENNGEIVYSSGPSALATYISAAYFSIFVVLALVTKRKLLPTRQHRAILMWFCLWMVASIIQFFNPELLLVGYAGALGIIIIFFQSENPELYLDRYTGLFNSMGFFRYMDENYNANQKLSVISIRFEQTVGHEHSSDYSNNIVTSAANQFLSLRSAKVFKMLEDEVLMIFRDAEEARRILELLKRDLPVKMTIRNIVTVVFVEDTRYVKSSQELLDLITYARASKTDLSTRNFITADESLTQRMFAEKLMNQQIQEAIAEDRIKVFYQPIFSICENRFVSAEALVRIEDENGKIISPVDFIPIAEKNGLIMDIGRRVFEKVCHFFVDKKLESFGIQYIEVNLSVIQCADEFLAHEYGRIMEKFRIKPSCINLEITESASLHAKQILIKNMQQLLDYGTSFSLDDFGTGNSNLNYIVDMPVQIVKFDRSMIQSYFTSQKAKYVMDAAMQMIHGMELAIVAEGIETEEQYNAMKEIKISYIQGYYFSKPLPEEEFLDFLREKQPA</sequence>
<keyword evidence="4" id="KW-1185">Reference proteome</keyword>
<dbReference type="SMART" id="SM00052">
    <property type="entry name" value="EAL"/>
    <property type="match status" value="1"/>
</dbReference>
<evidence type="ECO:0000313" key="3">
    <source>
        <dbReference type="EMBL" id="PWK98204.1"/>
    </source>
</evidence>
<dbReference type="EMBL" id="QGHD01000014">
    <property type="protein sequence ID" value="PWK98204.1"/>
    <property type="molecule type" value="Genomic_DNA"/>
</dbReference>
<dbReference type="Proteomes" id="UP000245523">
    <property type="component" value="Unassembled WGS sequence"/>
</dbReference>
<dbReference type="RefSeq" id="WP_106198670.1">
    <property type="nucleotide sequence ID" value="NZ_QGHD01000014.1"/>
</dbReference>
<keyword evidence="1" id="KW-1133">Transmembrane helix</keyword>
<keyword evidence="1" id="KW-0472">Membrane</keyword>
<name>A0ABX5LP12_9BACT</name>
<keyword evidence="1" id="KW-0812">Transmembrane</keyword>
<organism evidence="3 4">
    <name type="scientific">Hallerella porci</name>
    <dbReference type="NCBI Taxonomy" id="1945871"/>
    <lineage>
        <taxon>Bacteria</taxon>
        <taxon>Pseudomonadati</taxon>
        <taxon>Fibrobacterota</taxon>
        <taxon>Fibrobacteria</taxon>
        <taxon>Fibrobacterales</taxon>
        <taxon>Fibrobacteraceae</taxon>
        <taxon>Hallerella</taxon>
    </lineage>
</organism>
<feature type="domain" description="EAL" evidence="2">
    <location>
        <begin position="373"/>
        <end position="627"/>
    </location>
</feature>
<evidence type="ECO:0000256" key="1">
    <source>
        <dbReference type="SAM" id="Phobius"/>
    </source>
</evidence>
<evidence type="ECO:0000259" key="2">
    <source>
        <dbReference type="PROSITE" id="PS50883"/>
    </source>
</evidence>
<reference evidence="3 4" key="1">
    <citation type="submission" date="2018-05" db="EMBL/GenBank/DDBJ databases">
        <title>Animal gut microbial communities from fecal samples from Wisconsin, USA.</title>
        <authorList>
            <person name="Neumann A."/>
        </authorList>
    </citation>
    <scope>NUCLEOTIDE SEQUENCE [LARGE SCALE GENOMIC DNA]</scope>
    <source>
        <strain evidence="3 4">UWS4</strain>
    </source>
</reference>
<dbReference type="PROSITE" id="PS50883">
    <property type="entry name" value="EAL"/>
    <property type="match status" value="1"/>
</dbReference>
<dbReference type="PANTHER" id="PTHR33121">
    <property type="entry name" value="CYCLIC DI-GMP PHOSPHODIESTERASE PDEF"/>
    <property type="match status" value="1"/>
</dbReference>
<dbReference type="InterPro" id="IPR001633">
    <property type="entry name" value="EAL_dom"/>
</dbReference>
<dbReference type="SUPFAM" id="SSF141868">
    <property type="entry name" value="EAL domain-like"/>
    <property type="match status" value="1"/>
</dbReference>
<comment type="caution">
    <text evidence="3">The sequence shown here is derived from an EMBL/GenBank/DDBJ whole genome shotgun (WGS) entry which is preliminary data.</text>
</comment>
<feature type="transmembrane region" description="Helical" evidence="1">
    <location>
        <begin position="173"/>
        <end position="190"/>
    </location>
</feature>
<dbReference type="InterPro" id="IPR035919">
    <property type="entry name" value="EAL_sf"/>
</dbReference>
<dbReference type="PANTHER" id="PTHR33121:SF71">
    <property type="entry name" value="OXYGEN SENSOR PROTEIN DOSP"/>
    <property type="match status" value="1"/>
</dbReference>
<feature type="transmembrane region" description="Helical" evidence="1">
    <location>
        <begin position="103"/>
        <end position="122"/>
    </location>
</feature>
<protein>
    <submittedName>
        <fullName evidence="3">EAL domain-containing protein (Putative c-di-GMP-specific phosphodiesterase class I)</fullName>
    </submittedName>
</protein>